<dbReference type="HAMAP" id="MF_01885">
    <property type="entry name" value="tRNA_methyltr_TrmL"/>
    <property type="match status" value="1"/>
</dbReference>
<proteinExistence type="inferred from homology"/>
<feature type="binding site" evidence="6">
    <location>
        <position position="132"/>
    </location>
    <ligand>
        <name>S-adenosyl-L-methionine</name>
        <dbReference type="ChEBI" id="CHEBI:59789"/>
    </ligand>
</feature>
<dbReference type="Proteomes" id="UP001271769">
    <property type="component" value="Unassembled WGS sequence"/>
</dbReference>
<dbReference type="RefSeq" id="WP_320500814.1">
    <property type="nucleotide sequence ID" value="NZ_JAXCLX010000001.1"/>
</dbReference>
<gene>
    <name evidence="6" type="primary">trmL</name>
    <name evidence="8" type="ORF">SMD31_10680</name>
</gene>
<dbReference type="InterPro" id="IPR029026">
    <property type="entry name" value="tRNA_m1G_MTases_N"/>
</dbReference>
<evidence type="ECO:0000313" key="8">
    <source>
        <dbReference type="EMBL" id="MDY0872392.1"/>
    </source>
</evidence>
<keyword evidence="3 6" id="KW-0808">Transferase</keyword>
<evidence type="ECO:0000256" key="6">
    <source>
        <dbReference type="HAMAP-Rule" id="MF_01885"/>
    </source>
</evidence>
<name>A0ABU5DZF6_9PROT</name>
<reference evidence="8 9" key="1">
    <citation type="journal article" date="2013" name="Antonie Van Leeuwenhoek">
        <title>Dongia rigui sp. nov., isolated from freshwater of a large wetland in Korea.</title>
        <authorList>
            <person name="Baik K.S."/>
            <person name="Hwang Y.M."/>
            <person name="Choi J.S."/>
            <person name="Kwon J."/>
            <person name="Seong C.N."/>
        </authorList>
    </citation>
    <scope>NUCLEOTIDE SEQUENCE [LARGE SCALE GENOMIC DNA]</scope>
    <source>
        <strain evidence="8 9">04SU4-P</strain>
    </source>
</reference>
<feature type="binding site" evidence="6">
    <location>
        <position position="124"/>
    </location>
    <ligand>
        <name>S-adenosyl-L-methionine</name>
        <dbReference type="ChEBI" id="CHEBI:59789"/>
    </ligand>
</feature>
<dbReference type="EC" id="2.1.1.207" evidence="6"/>
<comment type="subcellular location">
    <subcellularLocation>
        <location evidence="6">Cytoplasm</location>
    </subcellularLocation>
</comment>
<evidence type="ECO:0000256" key="3">
    <source>
        <dbReference type="ARBA" id="ARBA00022679"/>
    </source>
</evidence>
<organism evidence="8 9">
    <name type="scientific">Dongia rigui</name>
    <dbReference type="NCBI Taxonomy" id="940149"/>
    <lineage>
        <taxon>Bacteria</taxon>
        <taxon>Pseudomonadati</taxon>
        <taxon>Pseudomonadota</taxon>
        <taxon>Alphaproteobacteria</taxon>
        <taxon>Rhodospirillales</taxon>
        <taxon>Dongiaceae</taxon>
        <taxon>Dongia</taxon>
    </lineage>
</organism>
<keyword evidence="1 6" id="KW-0963">Cytoplasm</keyword>
<feature type="binding site" evidence="6">
    <location>
        <position position="104"/>
    </location>
    <ligand>
        <name>S-adenosyl-L-methionine</name>
        <dbReference type="ChEBI" id="CHEBI:59789"/>
    </ligand>
</feature>
<protein>
    <recommendedName>
        <fullName evidence="6">tRNA (cytidine(34)-2'-O)-methyltransferase</fullName>
        <ecNumber evidence="6">2.1.1.207</ecNumber>
    </recommendedName>
    <alternativeName>
        <fullName evidence="6">tRNA (cytidine/uridine-2'-O-)-methyltransferase TrmL</fullName>
    </alternativeName>
</protein>
<evidence type="ECO:0000256" key="4">
    <source>
        <dbReference type="ARBA" id="ARBA00022691"/>
    </source>
</evidence>
<dbReference type="GO" id="GO:0032259">
    <property type="term" value="P:methylation"/>
    <property type="evidence" value="ECO:0007669"/>
    <property type="project" value="UniProtKB-KW"/>
</dbReference>
<evidence type="ECO:0000259" key="7">
    <source>
        <dbReference type="Pfam" id="PF00588"/>
    </source>
</evidence>
<dbReference type="GO" id="GO:0008168">
    <property type="term" value="F:methyltransferase activity"/>
    <property type="evidence" value="ECO:0007669"/>
    <property type="project" value="UniProtKB-KW"/>
</dbReference>
<feature type="domain" description="tRNA/rRNA methyltransferase SpoU type" evidence="7">
    <location>
        <begin position="2"/>
        <end position="143"/>
    </location>
</feature>
<comment type="similarity">
    <text evidence="6">Belongs to the class IV-like SAM-binding methyltransferase superfamily. RNA methyltransferase TrmH family. TrmL subfamily.</text>
</comment>
<sequence length="156" mass="17295">MRLVLFEPDIPQNTGTLLRLCACWNLSVDVIFPCGFIFDDRRMKRAGMDYLESVDLLRHNSWAAYQLWRQENAACAGRLLLLSTKAAEPYHTFSFRAQDSIMVGRESSGVPDAVHEAADHRLVIPLRAGMRSLNVAVAAAVVAAEALRQTGFSSLS</sequence>
<dbReference type="PIRSF" id="PIRSF029256">
    <property type="entry name" value="SpoU_TrmH_prd"/>
    <property type="match status" value="1"/>
</dbReference>
<evidence type="ECO:0000256" key="2">
    <source>
        <dbReference type="ARBA" id="ARBA00022603"/>
    </source>
</evidence>
<comment type="catalytic activity">
    <reaction evidence="6">
        <text>cytidine(34) in tRNA + S-adenosyl-L-methionine = 2'-O-methylcytidine(34) in tRNA + S-adenosyl-L-homocysteine + H(+)</text>
        <dbReference type="Rhea" id="RHEA:43084"/>
        <dbReference type="Rhea" id="RHEA-COMP:10331"/>
        <dbReference type="Rhea" id="RHEA-COMP:10332"/>
        <dbReference type="ChEBI" id="CHEBI:15378"/>
        <dbReference type="ChEBI" id="CHEBI:57856"/>
        <dbReference type="ChEBI" id="CHEBI:59789"/>
        <dbReference type="ChEBI" id="CHEBI:74495"/>
        <dbReference type="ChEBI" id="CHEBI:82748"/>
        <dbReference type="EC" id="2.1.1.207"/>
    </reaction>
</comment>
<comment type="subunit">
    <text evidence="6">Homodimer.</text>
</comment>
<keyword evidence="4 6" id="KW-0949">S-adenosyl-L-methionine</keyword>
<accession>A0ABU5DZF6</accession>
<feature type="binding site" evidence="6">
    <location>
        <position position="82"/>
    </location>
    <ligand>
        <name>S-adenosyl-L-methionine</name>
        <dbReference type="ChEBI" id="CHEBI:59789"/>
    </ligand>
</feature>
<keyword evidence="2 6" id="KW-0489">Methyltransferase</keyword>
<keyword evidence="5 6" id="KW-0819">tRNA processing</keyword>
<dbReference type="Gene3D" id="3.40.1280.10">
    <property type="match status" value="1"/>
</dbReference>
<comment type="catalytic activity">
    <reaction evidence="6">
        <text>5-carboxymethylaminomethyluridine(34) in tRNA(Leu) + S-adenosyl-L-methionine = 5-carboxymethylaminomethyl-2'-O-methyluridine(34) in tRNA(Leu) + S-adenosyl-L-homocysteine + H(+)</text>
        <dbReference type="Rhea" id="RHEA:43088"/>
        <dbReference type="Rhea" id="RHEA-COMP:10333"/>
        <dbReference type="Rhea" id="RHEA-COMP:10334"/>
        <dbReference type="ChEBI" id="CHEBI:15378"/>
        <dbReference type="ChEBI" id="CHEBI:57856"/>
        <dbReference type="ChEBI" id="CHEBI:59789"/>
        <dbReference type="ChEBI" id="CHEBI:74508"/>
        <dbReference type="ChEBI" id="CHEBI:74511"/>
        <dbReference type="EC" id="2.1.1.207"/>
    </reaction>
</comment>
<evidence type="ECO:0000256" key="1">
    <source>
        <dbReference type="ARBA" id="ARBA00022490"/>
    </source>
</evidence>
<dbReference type="SUPFAM" id="SSF75217">
    <property type="entry name" value="alpha/beta knot"/>
    <property type="match status" value="1"/>
</dbReference>
<evidence type="ECO:0000313" key="9">
    <source>
        <dbReference type="Proteomes" id="UP001271769"/>
    </source>
</evidence>
<dbReference type="InterPro" id="IPR016914">
    <property type="entry name" value="TrmL"/>
</dbReference>
<comment type="function">
    <text evidence="6">Methylates the ribose at the nucleotide 34 wobble position in the two leucyl isoacceptors tRNA(Leu)(CmAA) and tRNA(Leu)(cmnm5UmAA). Catalyzes the methyl transfer from S-adenosyl-L-methionine to the 2'-OH of the wobble nucleotide.</text>
</comment>
<dbReference type="PANTHER" id="PTHR42971">
    <property type="entry name" value="TRNA (CYTIDINE(34)-2'-O)-METHYLTRANSFERASE"/>
    <property type="match status" value="1"/>
</dbReference>
<comment type="caution">
    <text evidence="8">The sequence shown here is derived from an EMBL/GenBank/DDBJ whole genome shotgun (WGS) entry which is preliminary data.</text>
</comment>
<keyword evidence="9" id="KW-1185">Reference proteome</keyword>
<dbReference type="EMBL" id="JAXCLX010000001">
    <property type="protein sequence ID" value="MDY0872392.1"/>
    <property type="molecule type" value="Genomic_DNA"/>
</dbReference>
<dbReference type="InterPro" id="IPR001537">
    <property type="entry name" value="SpoU_MeTrfase"/>
</dbReference>
<dbReference type="Pfam" id="PF00588">
    <property type="entry name" value="SpoU_methylase"/>
    <property type="match status" value="1"/>
</dbReference>
<evidence type="ECO:0000256" key="5">
    <source>
        <dbReference type="ARBA" id="ARBA00022694"/>
    </source>
</evidence>
<dbReference type="PANTHER" id="PTHR42971:SF1">
    <property type="entry name" value="TRNA (CYTIDINE(34)-2'-O)-METHYLTRANSFERASE"/>
    <property type="match status" value="1"/>
</dbReference>
<dbReference type="InterPro" id="IPR029028">
    <property type="entry name" value="Alpha/beta_knot_MTases"/>
</dbReference>